<feature type="domain" description="N-acetyltransferase" evidence="7">
    <location>
        <begin position="91"/>
        <end position="149"/>
    </location>
</feature>
<protein>
    <submittedName>
        <fullName evidence="8">GNAT family N-acetyltransferase</fullName>
    </submittedName>
</protein>
<keyword evidence="3" id="KW-1277">Toxin-antitoxin system</keyword>
<dbReference type="PANTHER" id="PTHR36449">
    <property type="entry name" value="ACETYLTRANSFERASE-RELATED"/>
    <property type="match status" value="1"/>
</dbReference>
<evidence type="ECO:0000256" key="4">
    <source>
        <dbReference type="ARBA" id="ARBA00022679"/>
    </source>
</evidence>
<name>A0A7T0DZ59_9ENTR</name>
<keyword evidence="5" id="KW-0012">Acyltransferase</keyword>
<dbReference type="GO" id="GO:0016747">
    <property type="term" value="F:acyltransferase activity, transferring groups other than amino-acyl groups"/>
    <property type="evidence" value="ECO:0007669"/>
    <property type="project" value="InterPro"/>
</dbReference>
<comment type="catalytic activity">
    <reaction evidence="6">
        <text>glycyl-tRNA(Gly) + acetyl-CoA = N-acetylglycyl-tRNA(Gly) + CoA + H(+)</text>
        <dbReference type="Rhea" id="RHEA:81867"/>
        <dbReference type="Rhea" id="RHEA-COMP:9683"/>
        <dbReference type="Rhea" id="RHEA-COMP:19766"/>
        <dbReference type="ChEBI" id="CHEBI:15378"/>
        <dbReference type="ChEBI" id="CHEBI:57287"/>
        <dbReference type="ChEBI" id="CHEBI:57288"/>
        <dbReference type="ChEBI" id="CHEBI:78522"/>
        <dbReference type="ChEBI" id="CHEBI:232036"/>
    </reaction>
</comment>
<keyword evidence="2" id="KW-0678">Repressor</keyword>
<dbReference type="Pfam" id="PF13508">
    <property type="entry name" value="Acetyltransf_7"/>
    <property type="match status" value="1"/>
</dbReference>
<gene>
    <name evidence="8" type="ORF">IDM36_08340</name>
</gene>
<organism evidence="8">
    <name type="scientific">Enterobacter mori</name>
    <dbReference type="NCBI Taxonomy" id="539813"/>
    <lineage>
        <taxon>Bacteria</taxon>
        <taxon>Pseudomonadati</taxon>
        <taxon>Pseudomonadota</taxon>
        <taxon>Gammaproteobacteria</taxon>
        <taxon>Enterobacterales</taxon>
        <taxon>Enterobacteriaceae</taxon>
        <taxon>Enterobacter</taxon>
    </lineage>
</organism>
<sequence length="182" mass="20535">MANLTIDMFSEGTDYTFEDFDCGEPSLNSFLTEHLVRQHNGRILRGYLLKDRDHPRVLGYYTLSGSCFEKALLPSKTQQRRIPYTNVPGVTLGRLAVHKELQGNEWGTTLVTHAMRVVYLASQAVGVHGIFVDALNEQAKRFYLKQGFIPLSGENSNSLFYPTKSIERLFEADEYSPPGEGL</sequence>
<dbReference type="PANTHER" id="PTHR36449:SF1">
    <property type="entry name" value="ACETYLTRANSFERASE"/>
    <property type="match status" value="1"/>
</dbReference>
<dbReference type="AlphaFoldDB" id="A0A7T0DZ59"/>
<evidence type="ECO:0000259" key="7">
    <source>
        <dbReference type="Pfam" id="PF13508"/>
    </source>
</evidence>
<evidence type="ECO:0000256" key="5">
    <source>
        <dbReference type="ARBA" id="ARBA00023315"/>
    </source>
</evidence>
<dbReference type="InterPro" id="IPR000182">
    <property type="entry name" value="GNAT_dom"/>
</dbReference>
<dbReference type="InterPro" id="IPR016181">
    <property type="entry name" value="Acyl_CoA_acyltransferase"/>
</dbReference>
<dbReference type="SUPFAM" id="SSF55729">
    <property type="entry name" value="Acyl-CoA N-acyltransferases (Nat)"/>
    <property type="match status" value="1"/>
</dbReference>
<evidence type="ECO:0000256" key="2">
    <source>
        <dbReference type="ARBA" id="ARBA00022491"/>
    </source>
</evidence>
<dbReference type="EMBL" id="CP061801">
    <property type="protein sequence ID" value="QPK02104.1"/>
    <property type="molecule type" value="Genomic_DNA"/>
</dbReference>
<evidence type="ECO:0000313" key="8">
    <source>
        <dbReference type="EMBL" id="QPK02104.1"/>
    </source>
</evidence>
<evidence type="ECO:0000256" key="3">
    <source>
        <dbReference type="ARBA" id="ARBA00022649"/>
    </source>
</evidence>
<proteinExistence type="inferred from homology"/>
<dbReference type="Gene3D" id="3.40.630.30">
    <property type="match status" value="1"/>
</dbReference>
<comment type="similarity">
    <text evidence="1">Belongs to the acetyltransferase family. GNAT subfamily.</text>
</comment>
<evidence type="ECO:0000256" key="1">
    <source>
        <dbReference type="ARBA" id="ARBA00009342"/>
    </source>
</evidence>
<accession>A0A7T0DZ59</accession>
<evidence type="ECO:0000256" key="6">
    <source>
        <dbReference type="ARBA" id="ARBA00049880"/>
    </source>
</evidence>
<keyword evidence="4 8" id="KW-0808">Transferase</keyword>
<reference evidence="8" key="1">
    <citation type="submission" date="2020-09" db="EMBL/GenBank/DDBJ databases">
        <title>First Report of a novel Colistin-Resistant species of Enterobacter cloacae complex Producing MCR-5 isolated from hospital sewage water.</title>
        <authorList>
            <person name="Zhou K."/>
        </authorList>
    </citation>
    <scope>NUCLEOTIDE SEQUENCE [LARGE SCALE GENOMIC DNA]</scope>
    <source>
        <strain evidence="8">HSW1412</strain>
    </source>
</reference>